<dbReference type="RefSeq" id="WP_050351672.1">
    <property type="nucleotide sequence ID" value="NZ_BOSN01000006.1"/>
</dbReference>
<organism evidence="3 4">
    <name type="scientific">Virgibacillus pantothenticus</name>
    <dbReference type="NCBI Taxonomy" id="1473"/>
    <lineage>
        <taxon>Bacteria</taxon>
        <taxon>Bacillati</taxon>
        <taxon>Bacillota</taxon>
        <taxon>Bacilli</taxon>
        <taxon>Bacillales</taxon>
        <taxon>Bacillaceae</taxon>
        <taxon>Virgibacillus</taxon>
    </lineage>
</organism>
<dbReference type="InterPro" id="IPR013785">
    <property type="entry name" value="Aldolase_TIM"/>
</dbReference>
<dbReference type="GeneID" id="66872207"/>
<evidence type="ECO:0008006" key="5">
    <source>
        <dbReference type="Google" id="ProtNLM"/>
    </source>
</evidence>
<proteinExistence type="predicted"/>
<dbReference type="InterPro" id="IPR008589">
    <property type="entry name" value="MupG"/>
</dbReference>
<evidence type="ECO:0000259" key="1">
    <source>
        <dbReference type="Pfam" id="PF05913"/>
    </source>
</evidence>
<accession>A0A0L0QKK4</accession>
<dbReference type="Gene3D" id="3.20.20.70">
    <property type="entry name" value="Aldolase class I"/>
    <property type="match status" value="1"/>
</dbReference>
<dbReference type="AlphaFoldDB" id="A0A0L0QKK4"/>
<dbReference type="PATRIC" id="fig|1473.5.peg.843"/>
<dbReference type="InterPro" id="IPR043894">
    <property type="entry name" value="MupG_C"/>
</dbReference>
<feature type="domain" description="6-phospho-N-acetylmuramidase N-terminal" evidence="2">
    <location>
        <begin position="4"/>
        <end position="238"/>
    </location>
</feature>
<comment type="caution">
    <text evidence="3">The sequence shown here is derived from an EMBL/GenBank/DDBJ whole genome shotgun (WGS) entry which is preliminary data.</text>
</comment>
<dbReference type="SUPFAM" id="SSF50891">
    <property type="entry name" value="Cyclophilin-like"/>
    <property type="match status" value="1"/>
</dbReference>
<dbReference type="Gene3D" id="2.40.100.10">
    <property type="entry name" value="Cyclophilin-like"/>
    <property type="match status" value="1"/>
</dbReference>
<name>A0A0L0QKK4_VIRPA</name>
<dbReference type="PANTHER" id="PTHR38435:SF1">
    <property type="entry name" value="DUF871 DOMAIN-CONTAINING PROTEIN"/>
    <property type="match status" value="1"/>
</dbReference>
<dbReference type="PANTHER" id="PTHR38435">
    <property type="match status" value="1"/>
</dbReference>
<gene>
    <name evidence="3" type="ORF">AFK71_11515</name>
</gene>
<dbReference type="EMBL" id="LGTO01000007">
    <property type="protein sequence ID" value="KNE19165.1"/>
    <property type="molecule type" value="Genomic_DNA"/>
</dbReference>
<evidence type="ECO:0000313" key="4">
    <source>
        <dbReference type="Proteomes" id="UP000036780"/>
    </source>
</evidence>
<dbReference type="Pfam" id="PF05913">
    <property type="entry name" value="MupG_C"/>
    <property type="match status" value="1"/>
</dbReference>
<evidence type="ECO:0000313" key="3">
    <source>
        <dbReference type="EMBL" id="KNE19165.1"/>
    </source>
</evidence>
<protein>
    <recommendedName>
        <fullName evidence="5">Outer surface protein</fullName>
    </recommendedName>
</protein>
<reference evidence="4" key="1">
    <citation type="submission" date="2015-07" db="EMBL/GenBank/DDBJ databases">
        <title>Fjat-10053 dsm26.</title>
        <authorList>
            <person name="Liu B."/>
            <person name="Wang J."/>
            <person name="Zhu Y."/>
            <person name="Liu G."/>
            <person name="Chen Q."/>
            <person name="Chen Z."/>
            <person name="Lan J."/>
            <person name="Che J."/>
            <person name="Ge C."/>
            <person name="Shi H."/>
            <person name="Pan Z."/>
            <person name="Liu X."/>
        </authorList>
    </citation>
    <scope>NUCLEOTIDE SEQUENCE [LARGE SCALE GENOMIC DNA]</scope>
    <source>
        <strain evidence="4">DSM 26</strain>
    </source>
</reference>
<feature type="domain" description="6-phospho-N-acetylmuramidase C-terminal" evidence="1">
    <location>
        <begin position="248"/>
        <end position="359"/>
    </location>
</feature>
<keyword evidence="4" id="KW-1185">Reference proteome</keyword>
<dbReference type="InterPro" id="IPR017853">
    <property type="entry name" value="GH"/>
</dbReference>
<sequence length="365" mass="41852">MKQLGVSIYPSSSNFEKDKEYLNLASQFGFTRIFTSLLEITGNADEVVNKFRKIIKHGNSLGMETILDINPKLFNQLGVSYNDLSFFKDLGAAGIRLDLGFTGLEETRMTKNPHDLIIEVNMSSGTKYIENIMSYQPNKEKLYASHNFYPQKYSGISQQHFETTTEMFNQYDLKTAAFVTSQHGELGPWPVQKGLCTLERHRNLSIQTQVTHFRLMGTIDDLLIGNAYATKDELQMMSDAYLSTHPFFEVVLTDNVTELEKKIILDEEHQYRGDRSAYMIRSSTTRLKYREADIQPNHTVPIKKGDVVICNNNFGQYKGETQIALQDMDNDGDRNVVGHLRQETVFLLDFIKPWSSFQFINSIDQ</sequence>
<dbReference type="Proteomes" id="UP000036780">
    <property type="component" value="Unassembled WGS sequence"/>
</dbReference>
<evidence type="ECO:0000259" key="2">
    <source>
        <dbReference type="Pfam" id="PF19200"/>
    </source>
</evidence>
<dbReference type="Pfam" id="PF19200">
    <property type="entry name" value="MupG_N"/>
    <property type="match status" value="1"/>
</dbReference>
<dbReference type="InterPro" id="IPR029000">
    <property type="entry name" value="Cyclophilin-like_dom_sf"/>
</dbReference>
<dbReference type="SUPFAM" id="SSF51445">
    <property type="entry name" value="(Trans)glycosidases"/>
    <property type="match status" value="1"/>
</dbReference>
<dbReference type="InterPro" id="IPR043797">
    <property type="entry name" value="MupG_N"/>
</dbReference>
<dbReference type="OrthoDB" id="5809921at2"/>